<dbReference type="PANTHER" id="PTHR34145:SF51">
    <property type="entry name" value="FBD DOMAIN-CONTAINING PROTEIN"/>
    <property type="match status" value="1"/>
</dbReference>
<dbReference type="SUPFAM" id="SSF81383">
    <property type="entry name" value="F-box domain"/>
    <property type="match status" value="1"/>
</dbReference>
<protein>
    <recommendedName>
        <fullName evidence="3">F-box domain-containing protein</fullName>
    </recommendedName>
</protein>
<dbReference type="InterPro" id="IPR053772">
    <property type="entry name" value="At1g61320/At1g61330-like"/>
</dbReference>
<dbReference type="InterPro" id="IPR036047">
    <property type="entry name" value="F-box-like_dom_sf"/>
</dbReference>
<accession>A0AAD4IPA3</accession>
<evidence type="ECO:0008006" key="3">
    <source>
        <dbReference type="Google" id="ProtNLM"/>
    </source>
</evidence>
<proteinExistence type="predicted"/>
<evidence type="ECO:0000313" key="2">
    <source>
        <dbReference type="Proteomes" id="UP001190926"/>
    </source>
</evidence>
<evidence type="ECO:0000313" key="1">
    <source>
        <dbReference type="EMBL" id="KAH6756236.1"/>
    </source>
</evidence>
<name>A0AAD4IPA3_PERFH</name>
<dbReference type="AlphaFoldDB" id="A0AAD4IPA3"/>
<gene>
    <name evidence="1" type="ORF">C2S53_004251</name>
</gene>
<sequence>MKEGKRIGTATGQITLLPEAMIHHIQSFLTGKEAARTSLLSKPWHSAWLTRPALEFDQSDFHINGDPKLDKIEFEKFATKTLQRYQQLNLKIESFRLHTIRSGRGISALAKKLIVQAITRIGATDLNLKLPYRCRLMSRRLKLPELCRIRRLCLNMMVVEDSFFSELSSRYPCLKDLSLVGCHGYKRIRTASTSLEYISFAEQDKAMVAKFDVPNIRKFSYSGSIIPSVSIKAAAAEASREWESDVSVTFRRRCRQTFPWWDSWSLSLSLEKLLTNLRTSRINLSLNGDFAAGFHHEGKIVPVVVENLTIDEAHILSGNGDLIESLLRVCRPKFITYYSKKEIDLLCTYNLTRILQRHYRNRTFMEVVGVEIYKENHIRKIQSETKYWEE</sequence>
<keyword evidence="2" id="KW-1185">Reference proteome</keyword>
<dbReference type="EMBL" id="SDAM02029565">
    <property type="protein sequence ID" value="KAH6756236.1"/>
    <property type="molecule type" value="Genomic_DNA"/>
</dbReference>
<reference evidence="1 2" key="1">
    <citation type="journal article" date="2021" name="Nat. Commun.">
        <title>Incipient diploidization of the medicinal plant Perilla within 10,000 years.</title>
        <authorList>
            <person name="Zhang Y."/>
            <person name="Shen Q."/>
            <person name="Leng L."/>
            <person name="Zhang D."/>
            <person name="Chen S."/>
            <person name="Shi Y."/>
            <person name="Ning Z."/>
            <person name="Chen S."/>
        </authorList>
    </citation>
    <scope>NUCLEOTIDE SEQUENCE [LARGE SCALE GENOMIC DNA]</scope>
    <source>
        <strain evidence="2">cv. PC099</strain>
    </source>
</reference>
<organism evidence="1 2">
    <name type="scientific">Perilla frutescens var. hirtella</name>
    <name type="common">Perilla citriodora</name>
    <name type="synonym">Perilla setoyensis</name>
    <dbReference type="NCBI Taxonomy" id="608512"/>
    <lineage>
        <taxon>Eukaryota</taxon>
        <taxon>Viridiplantae</taxon>
        <taxon>Streptophyta</taxon>
        <taxon>Embryophyta</taxon>
        <taxon>Tracheophyta</taxon>
        <taxon>Spermatophyta</taxon>
        <taxon>Magnoliopsida</taxon>
        <taxon>eudicotyledons</taxon>
        <taxon>Gunneridae</taxon>
        <taxon>Pentapetalae</taxon>
        <taxon>asterids</taxon>
        <taxon>lamiids</taxon>
        <taxon>Lamiales</taxon>
        <taxon>Lamiaceae</taxon>
        <taxon>Nepetoideae</taxon>
        <taxon>Elsholtzieae</taxon>
        <taxon>Perilla</taxon>
    </lineage>
</organism>
<dbReference type="PANTHER" id="PTHR34145">
    <property type="entry name" value="OS02G0105600 PROTEIN"/>
    <property type="match status" value="1"/>
</dbReference>
<comment type="caution">
    <text evidence="1">The sequence shown here is derived from an EMBL/GenBank/DDBJ whole genome shotgun (WGS) entry which is preliminary data.</text>
</comment>
<dbReference type="Proteomes" id="UP001190926">
    <property type="component" value="Unassembled WGS sequence"/>
</dbReference>